<gene>
    <name evidence="1" type="ORF">SAMN05660918_1960</name>
</gene>
<dbReference type="Proteomes" id="UP000199702">
    <property type="component" value="Unassembled WGS sequence"/>
</dbReference>
<name>A0A1H6UY09_9FLAO</name>
<reference evidence="2" key="1">
    <citation type="submission" date="2016-10" db="EMBL/GenBank/DDBJ databases">
        <authorList>
            <person name="Varghese N."/>
            <person name="Submissions S."/>
        </authorList>
    </citation>
    <scope>NUCLEOTIDE SEQUENCE [LARGE SCALE GENOMIC DNA]</scope>
    <source>
        <strain evidence="2">DSM 17934</strain>
    </source>
</reference>
<organism evidence="1 2">
    <name type="scientific">Flavobacterium terrigena</name>
    <dbReference type="NCBI Taxonomy" id="402734"/>
    <lineage>
        <taxon>Bacteria</taxon>
        <taxon>Pseudomonadati</taxon>
        <taxon>Bacteroidota</taxon>
        <taxon>Flavobacteriia</taxon>
        <taxon>Flavobacteriales</taxon>
        <taxon>Flavobacteriaceae</taxon>
        <taxon>Flavobacterium</taxon>
    </lineage>
</organism>
<dbReference type="EMBL" id="FNYA01000004">
    <property type="protein sequence ID" value="SEI93240.1"/>
    <property type="molecule type" value="Genomic_DNA"/>
</dbReference>
<dbReference type="AlphaFoldDB" id="A0A1H6UY09"/>
<dbReference type="OrthoDB" id="1421395at2"/>
<proteinExistence type="predicted"/>
<protein>
    <submittedName>
        <fullName evidence="1">Uncharacterized protein</fullName>
    </submittedName>
</protein>
<dbReference type="RefSeq" id="WP_091312365.1">
    <property type="nucleotide sequence ID" value="NZ_CBCSJU010000004.1"/>
</dbReference>
<sequence>MKHKKNVQKEHKIKTTSYLKLPSQLVEDVKALNLSKENQSYSFKFIGIILRNNFNDYKDLFEETAIPIEYIKKSFNDKNYQNWLKPLLDNNIIIRNDYYSKDNNTCYNYSINSNYFINNLYDNYIDKSSNVLCVDNQCKPLSIVSYRDIIKLDKEDILHLNYFKKDIEQLNIDYTKLEEIIQNKIDSISIESFATNEKILDEIINLTINKSSIWMKRENAIAKAKEMNMVLIKDNKRFVIAAPEAFISTKKQMIDIMYNQALMNLKNGNYRAKRNQTNNRLDTNFTNMCSKMVDEICNQNNLIQIDLKNSQFAILSFMLQDKLHTSDFKLFKELSASGKLYEYIKDNLDLKDRKEGKNAAFEILFSSHKNTTANKKKLQELFQTVIAFIDNYKKENGDNNFAIKLQLMESKMFIDDIFMDLKKKKFFGLTKHDSVIVKAENEQEILELITAYFKAQNFDYELDIKKTEIVSNNTSNEANGTIELLSKEEISKIINRKLFNDEVPEELKSKLQPMAWNLSAYSIEDYHDVYSLIK</sequence>
<accession>A0A1H6UY09</accession>
<evidence type="ECO:0000313" key="1">
    <source>
        <dbReference type="EMBL" id="SEI93240.1"/>
    </source>
</evidence>
<evidence type="ECO:0000313" key="2">
    <source>
        <dbReference type="Proteomes" id="UP000199702"/>
    </source>
</evidence>
<keyword evidence="2" id="KW-1185">Reference proteome</keyword>